<dbReference type="AlphaFoldDB" id="A0A813JDA4"/>
<accession>A0A813JDA4</accession>
<gene>
    <name evidence="3" type="ORF">PGLA2088_LOCUS19657</name>
</gene>
<comment type="caution">
    <text evidence="3">The sequence shown here is derived from an EMBL/GenBank/DDBJ whole genome shotgun (WGS) entry which is preliminary data.</text>
</comment>
<protein>
    <submittedName>
        <fullName evidence="3">Uncharacterized protein</fullName>
    </submittedName>
</protein>
<feature type="coiled-coil region" evidence="1">
    <location>
        <begin position="13"/>
        <end position="65"/>
    </location>
</feature>
<feature type="compositionally biased region" description="Basic and acidic residues" evidence="2">
    <location>
        <begin position="113"/>
        <end position="125"/>
    </location>
</feature>
<dbReference type="Proteomes" id="UP000626109">
    <property type="component" value="Unassembled WGS sequence"/>
</dbReference>
<evidence type="ECO:0000313" key="4">
    <source>
        <dbReference type="Proteomes" id="UP000626109"/>
    </source>
</evidence>
<evidence type="ECO:0000256" key="1">
    <source>
        <dbReference type="SAM" id="Coils"/>
    </source>
</evidence>
<organism evidence="3 4">
    <name type="scientific">Polarella glacialis</name>
    <name type="common">Dinoflagellate</name>
    <dbReference type="NCBI Taxonomy" id="89957"/>
    <lineage>
        <taxon>Eukaryota</taxon>
        <taxon>Sar</taxon>
        <taxon>Alveolata</taxon>
        <taxon>Dinophyceae</taxon>
        <taxon>Suessiales</taxon>
        <taxon>Suessiaceae</taxon>
        <taxon>Polarella</taxon>
    </lineage>
</organism>
<feature type="region of interest" description="Disordered" evidence="2">
    <location>
        <begin position="100"/>
        <end position="131"/>
    </location>
</feature>
<sequence>MARGMEESLDVLKRALRESVEKAEMALDAQDGEVHEALQRAQKEKEDLLRELRSLRAEVSRLRAGDGASEADAACGSFVQSWWPWCACSADSEVLQQARSADTAAVAAPRSRRREERSDRDHDRWFSQPKSAVHALANPKVTFK</sequence>
<proteinExistence type="predicted"/>
<name>A0A813JDA4_POLGL</name>
<evidence type="ECO:0000313" key="3">
    <source>
        <dbReference type="EMBL" id="CAE8676002.1"/>
    </source>
</evidence>
<dbReference type="EMBL" id="CAJNNW010025176">
    <property type="protein sequence ID" value="CAE8676002.1"/>
    <property type="molecule type" value="Genomic_DNA"/>
</dbReference>
<evidence type="ECO:0000256" key="2">
    <source>
        <dbReference type="SAM" id="MobiDB-lite"/>
    </source>
</evidence>
<reference evidence="3" key="1">
    <citation type="submission" date="2021-02" db="EMBL/GenBank/DDBJ databases">
        <authorList>
            <person name="Dougan E. K."/>
            <person name="Rhodes N."/>
            <person name="Thang M."/>
            <person name="Chan C."/>
        </authorList>
    </citation>
    <scope>NUCLEOTIDE SEQUENCE</scope>
</reference>
<keyword evidence="1" id="KW-0175">Coiled coil</keyword>